<gene>
    <name evidence="1" type="ORF">PR018_13650</name>
</gene>
<sequence>MKFPGKPRGRARFSVGGQLKPLSTLLSEFKVMLKFCEKARSELTTRLALLSLGGGGKGC</sequence>
<reference evidence="1" key="1">
    <citation type="journal article" date="2019" name="Phytopathology">
        <title>A Novel Group of Rhizobium tumorigenes-Like Agrobacteria Associated with Crown Gall Disease of Rhododendron and Blueberry.</title>
        <authorList>
            <person name="Kuzmanovic N."/>
            <person name="Behrens P."/>
            <person name="Idczak E."/>
            <person name="Wagner S."/>
            <person name="Gotz M."/>
            <person name="Sproer C."/>
            <person name="Bunk B."/>
            <person name="Overmann J."/>
            <person name="Smalla K."/>
        </authorList>
    </citation>
    <scope>NUCLEOTIDE SEQUENCE</scope>
    <source>
        <strain evidence="1">Rho-6.2</strain>
    </source>
</reference>
<dbReference type="RefSeq" id="WP_142824836.1">
    <property type="nucleotide sequence ID" value="NZ_CP117267.1"/>
</dbReference>
<protein>
    <submittedName>
        <fullName evidence="1">Uncharacterized protein</fullName>
    </submittedName>
</protein>
<keyword evidence="2" id="KW-1185">Reference proteome</keyword>
<accession>A0ABY8IFZ1</accession>
<name>A0ABY8IFZ1_9HYPH</name>
<evidence type="ECO:0000313" key="1">
    <source>
        <dbReference type="EMBL" id="WFS22189.1"/>
    </source>
</evidence>
<proteinExistence type="predicted"/>
<evidence type="ECO:0000313" key="2">
    <source>
        <dbReference type="Proteomes" id="UP000318939"/>
    </source>
</evidence>
<dbReference type="Proteomes" id="UP000318939">
    <property type="component" value="Chromosome"/>
</dbReference>
<dbReference type="EMBL" id="CP117267">
    <property type="protein sequence ID" value="WFS22189.1"/>
    <property type="molecule type" value="Genomic_DNA"/>
</dbReference>
<organism evidence="1 2">
    <name type="scientific">Rhizobium rhododendri</name>
    <dbReference type="NCBI Taxonomy" id="2506430"/>
    <lineage>
        <taxon>Bacteria</taxon>
        <taxon>Pseudomonadati</taxon>
        <taxon>Pseudomonadota</taxon>
        <taxon>Alphaproteobacteria</taxon>
        <taxon>Hyphomicrobiales</taxon>
        <taxon>Rhizobiaceae</taxon>
        <taxon>Rhizobium/Agrobacterium group</taxon>
        <taxon>Rhizobium</taxon>
    </lineage>
</organism>
<reference evidence="1" key="2">
    <citation type="journal article" date="2023" name="MicrobiologyOpen">
        <title>Genomics of the tumorigenes clade of the family Rhizobiaceae and description of Rhizobium rhododendri sp. nov.</title>
        <authorList>
            <person name="Kuzmanovic N."/>
            <person name="diCenzo G.C."/>
            <person name="Bunk B."/>
            <person name="Sproeer C."/>
            <person name="Fruehling A."/>
            <person name="Neumann-Schaal M."/>
            <person name="Overmann J."/>
            <person name="Smalla K."/>
        </authorList>
    </citation>
    <scope>NUCLEOTIDE SEQUENCE</scope>
    <source>
        <strain evidence="1">Rho-6.2</strain>
    </source>
</reference>